<comment type="similarity">
    <text evidence="5">Belongs to the class-II pyridoxal-phosphate-dependent aminotransferase family.</text>
</comment>
<evidence type="ECO:0000256" key="2">
    <source>
        <dbReference type="ARBA" id="ARBA00022576"/>
    </source>
</evidence>
<dbReference type="InterPro" id="IPR004839">
    <property type="entry name" value="Aminotransferase_I/II_large"/>
</dbReference>
<evidence type="ECO:0000313" key="8">
    <source>
        <dbReference type="Proteomes" id="UP000766570"/>
    </source>
</evidence>
<name>A0ABS4WJF3_9MICC</name>
<dbReference type="Pfam" id="PF00155">
    <property type="entry name" value="Aminotran_1_2"/>
    <property type="match status" value="1"/>
</dbReference>
<dbReference type="InterPro" id="IPR015424">
    <property type="entry name" value="PyrdxlP-dep_Trfase"/>
</dbReference>
<keyword evidence="8" id="KW-1185">Reference proteome</keyword>
<organism evidence="7 8">
    <name type="scientific">Paeniglutamicibacter psychrophenolicus</name>
    <dbReference type="NCBI Taxonomy" id="257454"/>
    <lineage>
        <taxon>Bacteria</taxon>
        <taxon>Bacillati</taxon>
        <taxon>Actinomycetota</taxon>
        <taxon>Actinomycetes</taxon>
        <taxon>Micrococcales</taxon>
        <taxon>Micrococcaceae</taxon>
        <taxon>Paeniglutamicibacter</taxon>
    </lineage>
</organism>
<evidence type="ECO:0000256" key="4">
    <source>
        <dbReference type="ARBA" id="ARBA00022898"/>
    </source>
</evidence>
<dbReference type="InterPro" id="IPR015421">
    <property type="entry name" value="PyrdxlP-dep_Trfase_major"/>
</dbReference>
<dbReference type="SUPFAM" id="SSF53383">
    <property type="entry name" value="PLP-dependent transferases"/>
    <property type="match status" value="1"/>
</dbReference>
<dbReference type="CDD" id="cd00609">
    <property type="entry name" value="AAT_like"/>
    <property type="match status" value="1"/>
</dbReference>
<keyword evidence="2 7" id="KW-0032">Aminotransferase</keyword>
<evidence type="ECO:0000256" key="3">
    <source>
        <dbReference type="ARBA" id="ARBA00022679"/>
    </source>
</evidence>
<comment type="caution">
    <text evidence="7">The sequence shown here is derived from an EMBL/GenBank/DDBJ whole genome shotgun (WGS) entry which is preliminary data.</text>
</comment>
<dbReference type="PANTHER" id="PTHR43643:SF3">
    <property type="entry name" value="HISTIDINOL-PHOSPHATE AMINOTRANSFERASE"/>
    <property type="match status" value="1"/>
</dbReference>
<evidence type="ECO:0000313" key="7">
    <source>
        <dbReference type="EMBL" id="MBP2376339.1"/>
    </source>
</evidence>
<dbReference type="Proteomes" id="UP000766570">
    <property type="component" value="Unassembled WGS sequence"/>
</dbReference>
<dbReference type="InterPro" id="IPR050106">
    <property type="entry name" value="HistidinolP_aminotransfase"/>
</dbReference>
<dbReference type="Gene3D" id="3.40.640.10">
    <property type="entry name" value="Type I PLP-dependent aspartate aminotransferase-like (Major domain)"/>
    <property type="match status" value="1"/>
</dbReference>
<evidence type="ECO:0000259" key="6">
    <source>
        <dbReference type="Pfam" id="PF00155"/>
    </source>
</evidence>
<reference evidence="7 8" key="1">
    <citation type="submission" date="2021-03" db="EMBL/GenBank/DDBJ databases">
        <title>Sequencing the genomes of 1000 actinobacteria strains.</title>
        <authorList>
            <person name="Klenk H.-P."/>
        </authorList>
    </citation>
    <scope>NUCLEOTIDE SEQUENCE [LARGE SCALE GENOMIC DNA]</scope>
    <source>
        <strain evidence="7 8">DSM 15454</strain>
    </source>
</reference>
<keyword evidence="3 7" id="KW-0808">Transferase</keyword>
<dbReference type="Gene3D" id="3.90.1150.10">
    <property type="entry name" value="Aspartate Aminotransferase, domain 1"/>
    <property type="match status" value="1"/>
</dbReference>
<accession>A0ABS4WJF3</accession>
<evidence type="ECO:0000256" key="1">
    <source>
        <dbReference type="ARBA" id="ARBA00001933"/>
    </source>
</evidence>
<dbReference type="InterPro" id="IPR015422">
    <property type="entry name" value="PyrdxlP-dep_Trfase_small"/>
</dbReference>
<dbReference type="EMBL" id="JAGIOE010000001">
    <property type="protein sequence ID" value="MBP2376339.1"/>
    <property type="molecule type" value="Genomic_DNA"/>
</dbReference>
<feature type="domain" description="Aminotransferase class I/classII large" evidence="6">
    <location>
        <begin position="37"/>
        <end position="339"/>
    </location>
</feature>
<protein>
    <submittedName>
        <fullName evidence="7">Histidinol-phosphate aminotransferase</fullName>
        <ecNumber evidence="7">2.6.1.9</ecNumber>
    </submittedName>
</protein>
<dbReference type="PANTHER" id="PTHR43643">
    <property type="entry name" value="HISTIDINOL-PHOSPHATE AMINOTRANSFERASE 2"/>
    <property type="match status" value="1"/>
</dbReference>
<dbReference type="EC" id="2.6.1.9" evidence="7"/>
<dbReference type="PROSITE" id="PS00599">
    <property type="entry name" value="AA_TRANSFER_CLASS_2"/>
    <property type="match status" value="1"/>
</dbReference>
<dbReference type="GO" id="GO:0004400">
    <property type="term" value="F:histidinol-phosphate transaminase activity"/>
    <property type="evidence" value="ECO:0007669"/>
    <property type="project" value="UniProtKB-EC"/>
</dbReference>
<dbReference type="InterPro" id="IPR001917">
    <property type="entry name" value="Aminotrans_II_pyridoxalP_BS"/>
</dbReference>
<sequence>MSMHTGMCAGPVPRAIVATLPRYSRAAGLDTVRWVGSSNESCTAPSPAAVAAMAAAAAGANRYPGIAGDKLVAAIASGLDLDPGQIVVGGGSLALLGQVLNAYAPAGSTVVHAWRSYEAYPILIALAGAESLPVPLNPAHRHDLDAMGKAVTGKTCMVLLCNPNNPTGTVLGNAELTAFLDRMPRHVLVVLDEAYREFAETETDSRHLLESHPNLVILRTFSKAYSLAGARAGYLLTGMGIAANIRAVAPPFGLSSLAEAGAVAAWSDTAHLAATVSGVVAERAYLHEGLLARGLPVPPSGGNFLWIPAGPRSLELEAACVARGVSVRAFPGSGVRVTISVREASDAVLDAVDSLDPSLPGIPVLHSAASSAETHHSTGGAS</sequence>
<gene>
    <name evidence="7" type="ORF">JOF46_004251</name>
</gene>
<evidence type="ECO:0000256" key="5">
    <source>
        <dbReference type="RuleBase" id="RU003693"/>
    </source>
</evidence>
<comment type="cofactor">
    <cofactor evidence="1 5">
        <name>pyridoxal 5'-phosphate</name>
        <dbReference type="ChEBI" id="CHEBI:597326"/>
    </cofactor>
</comment>
<keyword evidence="4 5" id="KW-0663">Pyridoxal phosphate</keyword>
<proteinExistence type="inferred from homology"/>